<protein>
    <recommendedName>
        <fullName evidence="4">Nucleolar protein 16</fullName>
    </recommendedName>
</protein>
<evidence type="ECO:0000313" key="8">
    <source>
        <dbReference type="Proteomes" id="UP000094455"/>
    </source>
</evidence>
<dbReference type="GO" id="GO:0030687">
    <property type="term" value="C:preribosome, large subunit precursor"/>
    <property type="evidence" value="ECO:0007669"/>
    <property type="project" value="EnsemblFungi"/>
</dbReference>
<comment type="subcellular location">
    <subcellularLocation>
        <location evidence="2">Nucleus</location>
        <location evidence="2">Nucleolus</location>
    </subcellularLocation>
</comment>
<keyword evidence="8" id="KW-1185">Reference proteome</keyword>
<comment type="similarity">
    <text evidence="3">Belongs to the NOP16 family.</text>
</comment>
<gene>
    <name evidence="7" type="ORF">PICMEDRAFT_71065</name>
</gene>
<evidence type="ECO:0000256" key="6">
    <source>
        <dbReference type="SAM" id="MobiDB-lite"/>
    </source>
</evidence>
<proteinExistence type="inferred from homology"/>
<dbReference type="RefSeq" id="XP_019020632.1">
    <property type="nucleotide sequence ID" value="XM_019163816.1"/>
</dbReference>
<feature type="region of interest" description="Disordered" evidence="6">
    <location>
        <begin position="1"/>
        <end position="34"/>
    </location>
</feature>
<dbReference type="Proteomes" id="UP000094455">
    <property type="component" value="Unassembled WGS sequence"/>
</dbReference>
<evidence type="ECO:0000256" key="5">
    <source>
        <dbReference type="ARBA" id="ARBA00023242"/>
    </source>
</evidence>
<feature type="compositionally biased region" description="Basic residues" evidence="6">
    <location>
        <begin position="1"/>
        <end position="10"/>
    </location>
</feature>
<evidence type="ECO:0000256" key="2">
    <source>
        <dbReference type="ARBA" id="ARBA00004604"/>
    </source>
</evidence>
<dbReference type="PANTHER" id="PTHR13243">
    <property type="entry name" value="HSPC111 PROTEIN-RELATED"/>
    <property type="match status" value="1"/>
</dbReference>
<dbReference type="GeneID" id="30180503"/>
<dbReference type="GO" id="GO:0005730">
    <property type="term" value="C:nucleolus"/>
    <property type="evidence" value="ECO:0007669"/>
    <property type="project" value="UniProtKB-SubCell"/>
</dbReference>
<comment type="function">
    <text evidence="1">Involved in the biogenesis of the 60S ribosomal subunit.</text>
</comment>
<dbReference type="GO" id="GO:0042273">
    <property type="term" value="P:ribosomal large subunit biogenesis"/>
    <property type="evidence" value="ECO:0007669"/>
    <property type="project" value="EnsemblFungi"/>
</dbReference>
<accession>A0A1E3NTZ9</accession>
<dbReference type="OrthoDB" id="285729at2759"/>
<dbReference type="AlphaFoldDB" id="A0A1E3NTZ9"/>
<feature type="compositionally biased region" description="Low complexity" evidence="6">
    <location>
        <begin position="20"/>
        <end position="30"/>
    </location>
</feature>
<dbReference type="PANTHER" id="PTHR13243:SF1">
    <property type="entry name" value="NUCLEOLAR PROTEIN 16"/>
    <property type="match status" value="1"/>
</dbReference>
<feature type="region of interest" description="Disordered" evidence="6">
    <location>
        <begin position="64"/>
        <end position="103"/>
    </location>
</feature>
<evidence type="ECO:0000256" key="4">
    <source>
        <dbReference type="ARBA" id="ARBA00015522"/>
    </source>
</evidence>
<evidence type="ECO:0000313" key="7">
    <source>
        <dbReference type="EMBL" id="ODQ49519.1"/>
    </source>
</evidence>
<feature type="region of interest" description="Disordered" evidence="6">
    <location>
        <begin position="135"/>
        <end position="161"/>
    </location>
</feature>
<sequence>MVSVRRRKMSRSGVAKNTRRNNNNSKTKYNPRSNPVIAKHWDPALTAKQNYKRLGLAFRLSAASGGEEQRLRVRPIQHGNMEESLFDDADDDDPAAAPELDPYDPANILEGTAKMVRDAAGNVVQIVYGTKKLADTPAAPQRSADAAADANADPDSDSDDATTAHQVIGELEALASLPKRKEVRRMNELDTARCRRLIALYGDDYERMRWDNKLNPFQLSPGQLRKLLLRFRHQQARDV</sequence>
<feature type="compositionally biased region" description="Acidic residues" evidence="6">
    <location>
        <begin position="84"/>
        <end position="94"/>
    </location>
</feature>
<feature type="compositionally biased region" description="Low complexity" evidence="6">
    <location>
        <begin position="136"/>
        <end position="151"/>
    </location>
</feature>
<dbReference type="InterPro" id="IPR019002">
    <property type="entry name" value="Ribosome_biogenesis_Nop16"/>
</dbReference>
<dbReference type="Pfam" id="PF09420">
    <property type="entry name" value="Nop16"/>
    <property type="match status" value="1"/>
</dbReference>
<evidence type="ECO:0000256" key="3">
    <source>
        <dbReference type="ARBA" id="ARBA00008479"/>
    </source>
</evidence>
<organism evidence="7 8">
    <name type="scientific">Pichia membranifaciens NRRL Y-2026</name>
    <dbReference type="NCBI Taxonomy" id="763406"/>
    <lineage>
        <taxon>Eukaryota</taxon>
        <taxon>Fungi</taxon>
        <taxon>Dikarya</taxon>
        <taxon>Ascomycota</taxon>
        <taxon>Saccharomycotina</taxon>
        <taxon>Pichiomycetes</taxon>
        <taxon>Pichiales</taxon>
        <taxon>Pichiaceae</taxon>
        <taxon>Pichia</taxon>
    </lineage>
</organism>
<evidence type="ECO:0000256" key="1">
    <source>
        <dbReference type="ARBA" id="ARBA00002889"/>
    </source>
</evidence>
<name>A0A1E3NTZ9_9ASCO</name>
<keyword evidence="5" id="KW-0539">Nucleus</keyword>
<reference evidence="7 8" key="1">
    <citation type="journal article" date="2016" name="Proc. Natl. Acad. Sci. U.S.A.">
        <title>Comparative genomics of biotechnologically important yeasts.</title>
        <authorList>
            <person name="Riley R."/>
            <person name="Haridas S."/>
            <person name="Wolfe K.H."/>
            <person name="Lopes M.R."/>
            <person name="Hittinger C.T."/>
            <person name="Goeker M."/>
            <person name="Salamov A.A."/>
            <person name="Wisecaver J.H."/>
            <person name="Long T.M."/>
            <person name="Calvey C.H."/>
            <person name="Aerts A.L."/>
            <person name="Barry K.W."/>
            <person name="Choi C."/>
            <person name="Clum A."/>
            <person name="Coughlan A.Y."/>
            <person name="Deshpande S."/>
            <person name="Douglass A.P."/>
            <person name="Hanson S.J."/>
            <person name="Klenk H.-P."/>
            <person name="LaButti K.M."/>
            <person name="Lapidus A."/>
            <person name="Lindquist E.A."/>
            <person name="Lipzen A.M."/>
            <person name="Meier-Kolthoff J.P."/>
            <person name="Ohm R.A."/>
            <person name="Otillar R.P."/>
            <person name="Pangilinan J.L."/>
            <person name="Peng Y."/>
            <person name="Rokas A."/>
            <person name="Rosa C.A."/>
            <person name="Scheuner C."/>
            <person name="Sibirny A.A."/>
            <person name="Slot J.C."/>
            <person name="Stielow J.B."/>
            <person name="Sun H."/>
            <person name="Kurtzman C.P."/>
            <person name="Blackwell M."/>
            <person name="Grigoriev I.V."/>
            <person name="Jeffries T.W."/>
        </authorList>
    </citation>
    <scope>NUCLEOTIDE SEQUENCE [LARGE SCALE GENOMIC DNA]</scope>
    <source>
        <strain evidence="7 8">NRRL Y-2026</strain>
    </source>
</reference>
<dbReference type="STRING" id="763406.A0A1E3NTZ9"/>
<dbReference type="EMBL" id="KV454001">
    <property type="protein sequence ID" value="ODQ49519.1"/>
    <property type="molecule type" value="Genomic_DNA"/>
</dbReference>